<keyword evidence="2" id="KW-0472">Membrane</keyword>
<feature type="transmembrane region" description="Helical" evidence="2">
    <location>
        <begin position="378"/>
        <end position="402"/>
    </location>
</feature>
<feature type="region of interest" description="Disordered" evidence="1">
    <location>
        <begin position="263"/>
        <end position="293"/>
    </location>
</feature>
<protein>
    <submittedName>
        <fullName evidence="3">Uncharacterized protein</fullName>
    </submittedName>
</protein>
<comment type="caution">
    <text evidence="3">The sequence shown here is derived from an EMBL/GenBank/DDBJ whole genome shotgun (WGS) entry which is preliminary data.</text>
</comment>
<reference evidence="3" key="1">
    <citation type="submission" date="2022-04" db="EMBL/GenBank/DDBJ databases">
        <title>Shinella lacus sp. nov., a novel member of the genus Shinella from water.</title>
        <authorList>
            <person name="Deng Y."/>
        </authorList>
    </citation>
    <scope>NUCLEOTIDE SEQUENCE</scope>
    <source>
        <strain evidence="3">JCM 31239</strain>
    </source>
</reference>
<dbReference type="EMBL" id="WHSC02000005">
    <property type="protein sequence ID" value="MDO6121822.1"/>
    <property type="molecule type" value="Genomic_DNA"/>
</dbReference>
<feature type="region of interest" description="Disordered" evidence="1">
    <location>
        <begin position="129"/>
        <end position="201"/>
    </location>
</feature>
<feature type="compositionally biased region" description="Low complexity" evidence="1">
    <location>
        <begin position="151"/>
        <end position="163"/>
    </location>
</feature>
<feature type="region of interest" description="Disordered" evidence="1">
    <location>
        <begin position="213"/>
        <end position="233"/>
    </location>
</feature>
<accession>A0ABT8XDK2</accession>
<feature type="region of interest" description="Disordered" evidence="1">
    <location>
        <begin position="420"/>
        <end position="574"/>
    </location>
</feature>
<dbReference type="Proteomes" id="UP001177080">
    <property type="component" value="Unassembled WGS sequence"/>
</dbReference>
<feature type="compositionally biased region" description="Low complexity" evidence="1">
    <location>
        <begin position="444"/>
        <end position="463"/>
    </location>
</feature>
<name>A0ABT8XDK2_9HYPH</name>
<feature type="compositionally biased region" description="Acidic residues" evidence="1">
    <location>
        <begin position="164"/>
        <end position="193"/>
    </location>
</feature>
<gene>
    <name evidence="3" type="ORF">GB928_011575</name>
</gene>
<keyword evidence="2" id="KW-0812">Transmembrane</keyword>
<keyword evidence="2" id="KW-1133">Transmembrane helix</keyword>
<feature type="compositionally biased region" description="Low complexity" evidence="1">
    <location>
        <begin position="510"/>
        <end position="571"/>
    </location>
</feature>
<evidence type="ECO:0000313" key="4">
    <source>
        <dbReference type="Proteomes" id="UP001177080"/>
    </source>
</evidence>
<proteinExistence type="predicted"/>
<evidence type="ECO:0000256" key="1">
    <source>
        <dbReference type="SAM" id="MobiDB-lite"/>
    </source>
</evidence>
<sequence>MADFVAVIRRAVDGLSDNNAEMRLKVYEKARGAVRRQLESMNPRPSDDLVKRQLDKLETAISDVEGEHAEALPADDLAPETVQDPVVEAAEPEPVEAVVEEPAAVEEPEEQPVEAAPVAEVVEEPAAQVPYEAEPEQPEEENRVEEPPVEQPVVETVAVQEQVPEPEPEPESEQEPEPVVETGAEESVVEEPEQQPAVVEAHVEPSWQVEAEPAGDYVPSWQEPEPQNDAQPVEAAAVVEPVAEAYPVHDEQLPDAAPVADARMPAAEAQWDWSDVAPVTTPADKQEPAAGTDPMAWEWPEEKAAQAEEPKQAQPAQKNEWGDLDDLIGFTPTAGAAAAATASSMEQAGLADAVTKTPAVEARTPQRSFRAEPRKSRVNYGAIAALIGVIAIAGGAGAGYWFNRDAVNGWVNERIVSLTASSPDTTETPDATPETAEGGRNPPAATTTTDTAATDTQTDGAATKPATEVASADQSSGKFTQRLLTDGTEVDEGPAAAPEGVSTEEGKSVAAQTPETAEATTETGTGTTAAGTTDGATPATGTDGTTQTPVTPTDTGTATTTDTQTPAATGEQPAAIGVTQKMFLYEERLGQTAPTAIEGTVAWSTAEESPGGDAKPEPVVRAQVNVPSKGLTALITFRRNADKSLPASHIVELVFSLPESFEGGGIEGVQRVAMKRTEQDRGDALIAVPAKITDDFHMIALNDFPEAIAKNTELLRTRSWIDIPITYRNGRRALITLDKGTAGAEAFDKVMKAWSTAG</sequence>
<organism evidence="3 4">
    <name type="scientific">Shinella curvata</name>
    <dbReference type="NCBI Taxonomy" id="1817964"/>
    <lineage>
        <taxon>Bacteria</taxon>
        <taxon>Pseudomonadati</taxon>
        <taxon>Pseudomonadota</taxon>
        <taxon>Alphaproteobacteria</taxon>
        <taxon>Hyphomicrobiales</taxon>
        <taxon>Rhizobiaceae</taxon>
        <taxon>Shinella</taxon>
    </lineage>
</organism>
<feature type="compositionally biased region" description="Polar residues" evidence="1">
    <location>
        <begin position="472"/>
        <end position="483"/>
    </location>
</feature>
<keyword evidence="4" id="KW-1185">Reference proteome</keyword>
<evidence type="ECO:0000256" key="2">
    <source>
        <dbReference type="SAM" id="Phobius"/>
    </source>
</evidence>
<dbReference type="RefSeq" id="WP_244762362.1">
    <property type="nucleotide sequence ID" value="NZ_JALJCJ010000005.1"/>
</dbReference>
<evidence type="ECO:0000313" key="3">
    <source>
        <dbReference type="EMBL" id="MDO6121822.1"/>
    </source>
</evidence>
<feature type="compositionally biased region" description="Low complexity" evidence="1">
    <location>
        <begin position="423"/>
        <end position="436"/>
    </location>
</feature>